<reference evidence="17" key="2">
    <citation type="submission" date="2015-08" db="UniProtKB">
        <authorList>
            <consortium name="WormBaseParasite"/>
        </authorList>
    </citation>
    <scope>IDENTIFICATION</scope>
</reference>
<evidence type="ECO:0000256" key="13">
    <source>
        <dbReference type="PIRSR" id="PIRSR036573-2"/>
    </source>
</evidence>
<keyword evidence="5" id="KW-0808">Transferase</keyword>
<dbReference type="InterPro" id="IPR012112">
    <property type="entry name" value="REV1"/>
</dbReference>
<reference evidence="16" key="1">
    <citation type="submission" date="2014-07" db="EMBL/GenBank/DDBJ databases">
        <authorList>
            <person name="Martin A.A"/>
            <person name="De Silva N."/>
        </authorList>
    </citation>
    <scope>NUCLEOTIDE SEQUENCE</scope>
</reference>
<dbReference type="Gene3D" id="3.40.50.10190">
    <property type="entry name" value="BRCT domain"/>
    <property type="match status" value="1"/>
</dbReference>
<dbReference type="GO" id="GO:0017125">
    <property type="term" value="F:deoxycytidyl transferase activity"/>
    <property type="evidence" value="ECO:0007669"/>
    <property type="project" value="TreeGrafter"/>
</dbReference>
<keyword evidence="16" id="KW-1185">Reference proteome</keyword>
<keyword evidence="7 13" id="KW-0479">Metal-binding</keyword>
<keyword evidence="4" id="KW-0237">DNA synthesis</keyword>
<keyword evidence="10" id="KW-0238">DNA-binding</keyword>
<dbReference type="PROSITE" id="PS50173">
    <property type="entry name" value="UMUC"/>
    <property type="match status" value="1"/>
</dbReference>
<name>A0A0K0FA83_STRVS</name>
<feature type="binding site" evidence="13">
    <location>
        <position position="238"/>
    </location>
    <ligand>
        <name>Mg(2+)</name>
        <dbReference type="ChEBI" id="CHEBI:18420"/>
        <label>1</label>
    </ligand>
</feature>
<proteinExistence type="inferred from homology"/>
<keyword evidence="8" id="KW-0227">DNA damage</keyword>
<dbReference type="FunFam" id="3.30.1490.100:FF:000001">
    <property type="entry name" value="DNA repair protein REV1"/>
    <property type="match status" value="1"/>
</dbReference>
<dbReference type="Gene3D" id="1.10.150.20">
    <property type="entry name" value="5' to 3' exonuclease, C-terminal subdomain"/>
    <property type="match status" value="1"/>
</dbReference>
<feature type="binding site" evidence="13">
    <location>
        <position position="340"/>
    </location>
    <ligand>
        <name>Mg(2+)</name>
        <dbReference type="ChEBI" id="CHEBI:18420"/>
        <label>1</label>
    </ligand>
</feature>
<dbReference type="PROSITE" id="PS50172">
    <property type="entry name" value="BRCT"/>
    <property type="match status" value="1"/>
</dbReference>
<dbReference type="GO" id="GO:0005634">
    <property type="term" value="C:nucleus"/>
    <property type="evidence" value="ECO:0007669"/>
    <property type="project" value="UniProtKB-SubCell"/>
</dbReference>
<evidence type="ECO:0000256" key="10">
    <source>
        <dbReference type="ARBA" id="ARBA00023125"/>
    </source>
</evidence>
<dbReference type="Gene3D" id="3.30.70.270">
    <property type="match status" value="1"/>
</dbReference>
<feature type="domain" description="UmuC" evidence="15">
    <location>
        <begin position="234"/>
        <end position="421"/>
    </location>
</feature>
<dbReference type="Pfam" id="PF21999">
    <property type="entry name" value="IMS_HHH_1"/>
    <property type="match status" value="1"/>
</dbReference>
<comment type="similarity">
    <text evidence="2">Belongs to the DNA polymerase type-Y family.</text>
</comment>
<dbReference type="InterPro" id="IPR043128">
    <property type="entry name" value="Rev_trsase/Diguanyl_cyclase"/>
</dbReference>
<dbReference type="PIRSF" id="PIRSF036573">
    <property type="entry name" value="REV1"/>
    <property type="match status" value="1"/>
</dbReference>
<evidence type="ECO:0000256" key="6">
    <source>
        <dbReference type="ARBA" id="ARBA00022695"/>
    </source>
</evidence>
<comment type="cofactor">
    <cofactor evidence="13">
        <name>Mg(2+)</name>
        <dbReference type="ChEBI" id="CHEBI:18420"/>
    </cofactor>
    <text evidence="13">Binds 2 magnesium ions.</text>
</comment>
<dbReference type="GO" id="GO:0042276">
    <property type="term" value="P:error-prone translesion synthesis"/>
    <property type="evidence" value="ECO:0007669"/>
    <property type="project" value="InterPro"/>
</dbReference>
<keyword evidence="9 13" id="KW-0460">Magnesium</keyword>
<evidence type="ECO:0000256" key="11">
    <source>
        <dbReference type="ARBA" id="ARBA00023204"/>
    </source>
</evidence>
<evidence type="ECO:0000256" key="4">
    <source>
        <dbReference type="ARBA" id="ARBA00022634"/>
    </source>
</evidence>
<dbReference type="Gene3D" id="3.40.1170.60">
    <property type="match status" value="1"/>
</dbReference>
<dbReference type="GO" id="GO:0046872">
    <property type="term" value="F:metal ion binding"/>
    <property type="evidence" value="ECO:0007669"/>
    <property type="project" value="UniProtKB-KW"/>
</dbReference>
<dbReference type="InterPro" id="IPR036775">
    <property type="entry name" value="DNA_pol_Y-fam_lit_finger_sf"/>
</dbReference>
<dbReference type="SUPFAM" id="SSF52113">
    <property type="entry name" value="BRCT domain"/>
    <property type="match status" value="1"/>
</dbReference>
<dbReference type="Pfam" id="PF11799">
    <property type="entry name" value="IMS_C"/>
    <property type="match status" value="1"/>
</dbReference>
<organism evidence="16 17">
    <name type="scientific">Strongyloides venezuelensis</name>
    <name type="common">Threadworm</name>
    <dbReference type="NCBI Taxonomy" id="75913"/>
    <lineage>
        <taxon>Eukaryota</taxon>
        <taxon>Metazoa</taxon>
        <taxon>Ecdysozoa</taxon>
        <taxon>Nematoda</taxon>
        <taxon>Chromadorea</taxon>
        <taxon>Rhabditida</taxon>
        <taxon>Tylenchina</taxon>
        <taxon>Panagrolaimomorpha</taxon>
        <taxon>Strongyloidoidea</taxon>
        <taxon>Strongyloididae</taxon>
        <taxon>Strongyloides</taxon>
    </lineage>
</organism>
<dbReference type="InterPro" id="IPR043502">
    <property type="entry name" value="DNA/RNA_pol_sf"/>
</dbReference>
<keyword evidence="6" id="KW-0548">Nucleotidyltransferase</keyword>
<dbReference type="InterPro" id="IPR036420">
    <property type="entry name" value="BRCT_dom_sf"/>
</dbReference>
<keyword evidence="11" id="KW-0234">DNA repair</keyword>
<sequence length="744" mass="85528">MSLEETILMDDNEDECDTNKTTTKRTIMEQWNSYMGDKIEKLNKQNQVLKYGKSIESDIFKGLAISINGRTEPTFIELKEMFIRNGRTEPTFIELKEMFIRNGGEFHNYYLNGKTTCIVSTSITANKLKKLDGNEYYVHPNWIVDSVNQKVLKDFKDYLIIRNQRHNLPDARNPNFIENYYGKSRLHLISTMAQEAVKWVRFQREYEYKHDFCNRHLLGKISFDDNYVGRRKVICHIDMDCFFVSVGLINRPELVGQPVAVTHSRSEKNLHMGYSEIASCSYEARKCGLTNGMLIKDALKLCPNLVKIPYKFEQYRTVSRIFYETIGGFTLDIKAISCDEMYVDFSNLCDTFRIANVEKLIKIVRNTVYEETKCRCSIGCGKNMLLARLATKRAKPNGQYIVENVSRFMSQVEISDLPGIGRKVTQRLVRTLGNVSLCKLLLKENKDTFINAIGKTNGEKLFNHIRGIDDRNVLDISERKSVSCDINYGIRFTTTDDLYDFFRQLSFELEKKLLSINKSCSHITLKLMIRDPSAPVEPSKYLGHGLCNNVSKSIHSGYLVSTENVIFKKLIKCFNFIKPVISDIRGIAVHLSGLSDDKHSNGRTIHNFFSTGSTNTEIDSSRNLKQNETLGTQILSSDTSESEMSDSLEEEFEEPLSLNLLKMYEENVFSSAFITDTVTADKKSKLNRVFITYITNGCINKVKHRFEELRKKTENNSLWLPVIQSLKKTCNSFSEEIYGSYILS</sequence>
<dbReference type="InterPro" id="IPR001126">
    <property type="entry name" value="UmuC"/>
</dbReference>
<accession>A0A0K0FA83</accession>
<dbReference type="InterPro" id="IPR017961">
    <property type="entry name" value="DNA_pol_Y-fam_little_finger"/>
</dbReference>
<evidence type="ECO:0000256" key="7">
    <source>
        <dbReference type="ARBA" id="ARBA00022723"/>
    </source>
</evidence>
<dbReference type="GO" id="GO:0003684">
    <property type="term" value="F:damaged DNA binding"/>
    <property type="evidence" value="ECO:0007669"/>
    <property type="project" value="InterPro"/>
</dbReference>
<dbReference type="PANTHER" id="PTHR45990:SF1">
    <property type="entry name" value="DNA REPAIR PROTEIN REV1"/>
    <property type="match status" value="1"/>
</dbReference>
<dbReference type="GO" id="GO:0006281">
    <property type="term" value="P:DNA repair"/>
    <property type="evidence" value="ECO:0007669"/>
    <property type="project" value="UniProtKB-KW"/>
</dbReference>
<evidence type="ECO:0000313" key="17">
    <source>
        <dbReference type="WBParaSite" id="SVE_0573600.1"/>
    </source>
</evidence>
<dbReference type="GO" id="GO:0070987">
    <property type="term" value="P:error-free translesion synthesis"/>
    <property type="evidence" value="ECO:0007669"/>
    <property type="project" value="TreeGrafter"/>
</dbReference>
<dbReference type="STRING" id="75913.A0A0K0FA83"/>
<dbReference type="WBParaSite" id="SVE_0573600.1">
    <property type="protein sequence ID" value="SVE_0573600.1"/>
    <property type="gene ID" value="SVE_0573600"/>
</dbReference>
<evidence type="ECO:0000256" key="9">
    <source>
        <dbReference type="ARBA" id="ARBA00022842"/>
    </source>
</evidence>
<dbReference type="PANTHER" id="PTHR45990">
    <property type="entry name" value="DNA REPAIR PROTEIN REV1"/>
    <property type="match status" value="1"/>
</dbReference>
<evidence type="ECO:0000256" key="3">
    <source>
        <dbReference type="ARBA" id="ARBA00020399"/>
    </source>
</evidence>
<evidence type="ECO:0000256" key="8">
    <source>
        <dbReference type="ARBA" id="ARBA00022763"/>
    </source>
</evidence>
<dbReference type="Gene3D" id="3.30.1490.100">
    <property type="entry name" value="DNA polymerase, Y-family, little finger domain"/>
    <property type="match status" value="1"/>
</dbReference>
<comment type="subcellular location">
    <subcellularLocation>
        <location evidence="1">Nucleus</location>
    </subcellularLocation>
</comment>
<feature type="domain" description="BRCT" evidence="14">
    <location>
        <begin position="55"/>
        <end position="160"/>
    </location>
</feature>
<protein>
    <recommendedName>
        <fullName evidence="3">DNA repair protein REV1</fullName>
    </recommendedName>
</protein>
<dbReference type="GO" id="GO:0003887">
    <property type="term" value="F:DNA-directed DNA polymerase activity"/>
    <property type="evidence" value="ECO:0007669"/>
    <property type="project" value="InterPro"/>
</dbReference>
<dbReference type="InterPro" id="IPR053848">
    <property type="entry name" value="IMS_HHH_1"/>
</dbReference>
<evidence type="ECO:0000256" key="2">
    <source>
        <dbReference type="ARBA" id="ARBA00010945"/>
    </source>
</evidence>
<dbReference type="AlphaFoldDB" id="A0A0K0FA83"/>
<evidence type="ECO:0000256" key="12">
    <source>
        <dbReference type="ARBA" id="ARBA00023242"/>
    </source>
</evidence>
<dbReference type="Gene3D" id="6.10.250.1490">
    <property type="match status" value="1"/>
</dbReference>
<evidence type="ECO:0000313" key="16">
    <source>
        <dbReference type="Proteomes" id="UP000035680"/>
    </source>
</evidence>
<evidence type="ECO:0000256" key="1">
    <source>
        <dbReference type="ARBA" id="ARBA00004123"/>
    </source>
</evidence>
<dbReference type="SUPFAM" id="SSF56672">
    <property type="entry name" value="DNA/RNA polymerases"/>
    <property type="match status" value="1"/>
</dbReference>
<feature type="binding site" evidence="13">
    <location>
        <position position="339"/>
    </location>
    <ligand>
        <name>Mg(2+)</name>
        <dbReference type="ChEBI" id="CHEBI:18420"/>
        <label>1</label>
    </ligand>
</feature>
<dbReference type="SUPFAM" id="SSF100879">
    <property type="entry name" value="Lesion bypass DNA polymerase (Y-family), little finger domain"/>
    <property type="match status" value="1"/>
</dbReference>
<keyword evidence="12" id="KW-0539">Nucleus</keyword>
<dbReference type="Pfam" id="PF00817">
    <property type="entry name" value="IMS"/>
    <property type="match status" value="1"/>
</dbReference>
<evidence type="ECO:0000259" key="15">
    <source>
        <dbReference type="PROSITE" id="PS50173"/>
    </source>
</evidence>
<evidence type="ECO:0000256" key="5">
    <source>
        <dbReference type="ARBA" id="ARBA00022679"/>
    </source>
</evidence>
<evidence type="ECO:0000259" key="14">
    <source>
        <dbReference type="PROSITE" id="PS50172"/>
    </source>
</evidence>
<dbReference type="Proteomes" id="UP000035680">
    <property type="component" value="Unassembled WGS sequence"/>
</dbReference>
<dbReference type="InterPro" id="IPR001357">
    <property type="entry name" value="BRCT_dom"/>
</dbReference>